<protein>
    <recommendedName>
        <fullName evidence="3">phospholipase A2</fullName>
        <ecNumber evidence="3">3.1.1.4</ecNumber>
    </recommendedName>
    <alternativeName>
        <fullName evidence="7">Phosphatidylcholine 2-acylhydrolase</fullName>
    </alternativeName>
</protein>
<dbReference type="EC" id="3.1.1.4" evidence="3"/>
<dbReference type="Pfam" id="PF05826">
    <property type="entry name" value="Phospholip_A2_2"/>
    <property type="match status" value="1"/>
</dbReference>
<dbReference type="InterPro" id="IPR033113">
    <property type="entry name" value="PLA2_histidine"/>
</dbReference>
<keyword evidence="4" id="KW-0964">Secreted</keyword>
<evidence type="ECO:0000313" key="10">
    <source>
        <dbReference type="EMBL" id="BES93311.1"/>
    </source>
</evidence>
<feature type="chain" id="PRO_5045122931" description="phospholipase A2" evidence="8">
    <location>
        <begin position="23"/>
        <end position="177"/>
    </location>
</feature>
<proteinExistence type="predicted"/>
<comment type="cofactor">
    <cofactor evidence="1">
        <name>Ca(2+)</name>
        <dbReference type="ChEBI" id="CHEBI:29108"/>
    </cofactor>
</comment>
<dbReference type="CDD" id="cd04704">
    <property type="entry name" value="PLA2_bee_venom_like"/>
    <property type="match status" value="1"/>
</dbReference>
<evidence type="ECO:0000313" key="11">
    <source>
        <dbReference type="Proteomes" id="UP001307889"/>
    </source>
</evidence>
<name>A0ABN7AM44_9HEMI</name>
<evidence type="ECO:0000256" key="4">
    <source>
        <dbReference type="ARBA" id="ARBA00022525"/>
    </source>
</evidence>
<keyword evidence="11" id="KW-1185">Reference proteome</keyword>
<keyword evidence="5" id="KW-0442">Lipid degradation</keyword>
<feature type="domain" description="Phospholipase A2-like central" evidence="9">
    <location>
        <begin position="29"/>
        <end position="153"/>
    </location>
</feature>
<comment type="subcellular location">
    <subcellularLocation>
        <location evidence="2">Secreted</location>
    </subcellularLocation>
</comment>
<gene>
    <name evidence="10" type="ORF">NTJ_06120</name>
</gene>
<sequence>MKLAQGSCVLVMLMCSLSGARGWGIARDRIREEDNMIKMVFPGTKWCGSGSVAQDENDLGAHPETDSCCRDHDMCPDLIESGGTKHGLTNHAPYTRLHCDCDDKFLKCLRNSTDDMKVSQVVGTLYFDLLRTKCYKLEHQVTGCKEYNTIAMRCEEYTIDSDSAKTWQWFDVPVFHL</sequence>
<dbReference type="Gene3D" id="1.20.90.10">
    <property type="entry name" value="Phospholipase A2 domain"/>
    <property type="match status" value="1"/>
</dbReference>
<dbReference type="PROSITE" id="PS00118">
    <property type="entry name" value="PA2_HIS"/>
    <property type="match status" value="1"/>
</dbReference>
<keyword evidence="8" id="KW-0732">Signal</keyword>
<dbReference type="PANTHER" id="PTHR12253">
    <property type="entry name" value="RH14732P"/>
    <property type="match status" value="1"/>
</dbReference>
<keyword evidence="6" id="KW-0443">Lipid metabolism</keyword>
<reference evidence="10 11" key="1">
    <citation type="submission" date="2023-09" db="EMBL/GenBank/DDBJ databases">
        <title>Nesidiocoris tenuis whole genome shotgun sequence.</title>
        <authorList>
            <person name="Shibata T."/>
            <person name="Shimoda M."/>
            <person name="Kobayashi T."/>
            <person name="Uehara T."/>
        </authorList>
    </citation>
    <scope>NUCLEOTIDE SEQUENCE [LARGE SCALE GENOMIC DNA]</scope>
    <source>
        <strain evidence="10 11">Japan</strain>
    </source>
</reference>
<dbReference type="SUPFAM" id="SSF48619">
    <property type="entry name" value="Phospholipase A2, PLA2"/>
    <property type="match status" value="1"/>
</dbReference>
<dbReference type="Proteomes" id="UP001307889">
    <property type="component" value="Chromosome 4"/>
</dbReference>
<feature type="signal peptide" evidence="8">
    <location>
        <begin position="1"/>
        <end position="22"/>
    </location>
</feature>
<accession>A0ABN7AM44</accession>
<evidence type="ECO:0000256" key="6">
    <source>
        <dbReference type="ARBA" id="ARBA00023098"/>
    </source>
</evidence>
<dbReference type="SMART" id="SM00085">
    <property type="entry name" value="PA2c"/>
    <property type="match status" value="1"/>
</dbReference>
<evidence type="ECO:0000256" key="7">
    <source>
        <dbReference type="ARBA" id="ARBA00029903"/>
    </source>
</evidence>
<dbReference type="EMBL" id="AP028912">
    <property type="protein sequence ID" value="BES93311.1"/>
    <property type="molecule type" value="Genomic_DNA"/>
</dbReference>
<evidence type="ECO:0000256" key="8">
    <source>
        <dbReference type="SAM" id="SignalP"/>
    </source>
</evidence>
<organism evidence="10 11">
    <name type="scientific">Nesidiocoris tenuis</name>
    <dbReference type="NCBI Taxonomy" id="355587"/>
    <lineage>
        <taxon>Eukaryota</taxon>
        <taxon>Metazoa</taxon>
        <taxon>Ecdysozoa</taxon>
        <taxon>Arthropoda</taxon>
        <taxon>Hexapoda</taxon>
        <taxon>Insecta</taxon>
        <taxon>Pterygota</taxon>
        <taxon>Neoptera</taxon>
        <taxon>Paraneoptera</taxon>
        <taxon>Hemiptera</taxon>
        <taxon>Heteroptera</taxon>
        <taxon>Panheteroptera</taxon>
        <taxon>Cimicomorpha</taxon>
        <taxon>Miridae</taxon>
        <taxon>Dicyphina</taxon>
        <taxon>Nesidiocoris</taxon>
    </lineage>
</organism>
<dbReference type="InterPro" id="IPR016090">
    <property type="entry name" value="PLA2-like_dom"/>
</dbReference>
<evidence type="ECO:0000256" key="2">
    <source>
        <dbReference type="ARBA" id="ARBA00004613"/>
    </source>
</evidence>
<dbReference type="InterPro" id="IPR036444">
    <property type="entry name" value="PLipase_A2_dom_sf"/>
</dbReference>
<evidence type="ECO:0000256" key="1">
    <source>
        <dbReference type="ARBA" id="ARBA00001913"/>
    </source>
</evidence>
<evidence type="ECO:0000256" key="5">
    <source>
        <dbReference type="ARBA" id="ARBA00022963"/>
    </source>
</evidence>
<evidence type="ECO:0000259" key="9">
    <source>
        <dbReference type="SMART" id="SM00085"/>
    </source>
</evidence>
<evidence type="ECO:0000256" key="3">
    <source>
        <dbReference type="ARBA" id="ARBA00013278"/>
    </source>
</evidence>